<keyword evidence="2" id="KW-0812">Transmembrane</keyword>
<feature type="transmembrane region" description="Helical" evidence="2">
    <location>
        <begin position="278"/>
        <end position="297"/>
    </location>
</feature>
<keyword evidence="5" id="KW-1185">Reference proteome</keyword>
<protein>
    <submittedName>
        <fullName evidence="4">Lysophospholipase L1-like esterase</fullName>
    </submittedName>
</protein>
<comment type="caution">
    <text evidence="4">The sequence shown here is derived from an EMBL/GenBank/DDBJ whole genome shotgun (WGS) entry which is preliminary data.</text>
</comment>
<dbReference type="AlphaFoldDB" id="A0A7X0H3Z1"/>
<evidence type="ECO:0000313" key="5">
    <source>
        <dbReference type="Proteomes" id="UP000541810"/>
    </source>
</evidence>
<accession>A0A7X0H3Z1</accession>
<evidence type="ECO:0000313" key="4">
    <source>
        <dbReference type="EMBL" id="MBB6428831.1"/>
    </source>
</evidence>
<dbReference type="SUPFAM" id="SSF52266">
    <property type="entry name" value="SGNH hydrolase"/>
    <property type="match status" value="1"/>
</dbReference>
<evidence type="ECO:0000259" key="3">
    <source>
        <dbReference type="Pfam" id="PF13472"/>
    </source>
</evidence>
<dbReference type="Pfam" id="PF13472">
    <property type="entry name" value="Lipase_GDSL_2"/>
    <property type="match status" value="1"/>
</dbReference>
<dbReference type="InterPro" id="IPR036514">
    <property type="entry name" value="SGNH_hydro_sf"/>
</dbReference>
<feature type="region of interest" description="Disordered" evidence="1">
    <location>
        <begin position="313"/>
        <end position="351"/>
    </location>
</feature>
<proteinExistence type="predicted"/>
<dbReference type="Gene3D" id="3.40.50.1110">
    <property type="entry name" value="SGNH hydrolase"/>
    <property type="match status" value="1"/>
</dbReference>
<dbReference type="Proteomes" id="UP000541810">
    <property type="component" value="Unassembled WGS sequence"/>
</dbReference>
<dbReference type="GO" id="GO:0004622">
    <property type="term" value="F:phosphatidylcholine lysophospholipase activity"/>
    <property type="evidence" value="ECO:0007669"/>
    <property type="project" value="TreeGrafter"/>
</dbReference>
<gene>
    <name evidence="4" type="ORF">HNQ40_000637</name>
</gene>
<evidence type="ECO:0000256" key="2">
    <source>
        <dbReference type="SAM" id="Phobius"/>
    </source>
</evidence>
<feature type="domain" description="SGNH hydrolase-type esterase" evidence="3">
    <location>
        <begin position="53"/>
        <end position="251"/>
    </location>
</feature>
<sequence length="351" mass="38660">MPLDLTSPPGQSASLQPPAAVRGLRVLGWCLLVLTAVALMPRSAQAKPLQIMFLGDSITASEEGRRSYRYYLWRRLVDEKLEFDFIGTQHLNHGGEGYWPRYQDLEFDRDHEAYRGWRIDHIVNGKDGQEEKGNLARWLDGYTPDIAVVLLGTRDVLQAKQTEWAEREMRRVIKALRNDNDRVAIILVVPPPMKHENAGFLPPLATAYAGIAQRETTVNSPIRLVDLTRSFNPDTHLSYDGVQPNDAGERLIAGQVASTLLLLDESHLDPVRRTSVQAVGSVLVVPLGAALGFFWLARSQLRRERAAATYNLTNRGGGAASPTAPMSGRASRVSSASSSEGLTFPGSGKNP</sequence>
<dbReference type="InterPro" id="IPR013830">
    <property type="entry name" value="SGNH_hydro"/>
</dbReference>
<dbReference type="PANTHER" id="PTHR30383:SF2">
    <property type="entry name" value="CELLULOSE-BINDING PROTEIN"/>
    <property type="match status" value="1"/>
</dbReference>
<organism evidence="4 5">
    <name type="scientific">Algisphaera agarilytica</name>
    <dbReference type="NCBI Taxonomy" id="1385975"/>
    <lineage>
        <taxon>Bacteria</taxon>
        <taxon>Pseudomonadati</taxon>
        <taxon>Planctomycetota</taxon>
        <taxon>Phycisphaerae</taxon>
        <taxon>Phycisphaerales</taxon>
        <taxon>Phycisphaeraceae</taxon>
        <taxon>Algisphaera</taxon>
    </lineage>
</organism>
<dbReference type="InterPro" id="IPR051532">
    <property type="entry name" value="Ester_Hydrolysis_Enzymes"/>
</dbReference>
<evidence type="ECO:0000256" key="1">
    <source>
        <dbReference type="SAM" id="MobiDB-lite"/>
    </source>
</evidence>
<name>A0A7X0H3Z1_9BACT</name>
<keyword evidence="2" id="KW-1133">Transmembrane helix</keyword>
<feature type="compositionally biased region" description="Low complexity" evidence="1">
    <location>
        <begin position="327"/>
        <end position="339"/>
    </location>
</feature>
<keyword evidence="2" id="KW-0472">Membrane</keyword>
<dbReference type="EMBL" id="JACHGY010000001">
    <property type="protein sequence ID" value="MBB6428831.1"/>
    <property type="molecule type" value="Genomic_DNA"/>
</dbReference>
<reference evidence="4 5" key="1">
    <citation type="submission" date="2020-08" db="EMBL/GenBank/DDBJ databases">
        <title>Genomic Encyclopedia of Type Strains, Phase IV (KMG-IV): sequencing the most valuable type-strain genomes for metagenomic binning, comparative biology and taxonomic classification.</title>
        <authorList>
            <person name="Goeker M."/>
        </authorList>
    </citation>
    <scope>NUCLEOTIDE SEQUENCE [LARGE SCALE GENOMIC DNA]</scope>
    <source>
        <strain evidence="4 5">DSM 103725</strain>
    </source>
</reference>
<dbReference type="RefSeq" id="WP_184676325.1">
    <property type="nucleotide sequence ID" value="NZ_JACHGY010000001.1"/>
</dbReference>
<dbReference type="PANTHER" id="PTHR30383">
    <property type="entry name" value="THIOESTERASE 1/PROTEASE 1/LYSOPHOSPHOLIPASE L1"/>
    <property type="match status" value="1"/>
</dbReference>